<proteinExistence type="predicted"/>
<evidence type="ECO:0000313" key="2">
    <source>
        <dbReference type="Proteomes" id="UP000053144"/>
    </source>
</evidence>
<reference evidence="2" key="1">
    <citation type="journal article" date="2015" name="Proc. Natl. Acad. Sci. U.S.A.">
        <title>Genome sequencing of adzuki bean (Vigna angularis) provides insight into high starch and low fat accumulation and domestication.</title>
        <authorList>
            <person name="Yang K."/>
            <person name="Tian Z."/>
            <person name="Chen C."/>
            <person name="Luo L."/>
            <person name="Zhao B."/>
            <person name="Wang Z."/>
            <person name="Yu L."/>
            <person name="Li Y."/>
            <person name="Sun Y."/>
            <person name="Li W."/>
            <person name="Chen Y."/>
            <person name="Li Y."/>
            <person name="Zhang Y."/>
            <person name="Ai D."/>
            <person name="Zhao J."/>
            <person name="Shang C."/>
            <person name="Ma Y."/>
            <person name="Wu B."/>
            <person name="Wang M."/>
            <person name="Gao L."/>
            <person name="Sun D."/>
            <person name="Zhang P."/>
            <person name="Guo F."/>
            <person name="Wang W."/>
            <person name="Li Y."/>
            <person name="Wang J."/>
            <person name="Varshney R.K."/>
            <person name="Wang J."/>
            <person name="Ling H.Q."/>
            <person name="Wan P."/>
        </authorList>
    </citation>
    <scope>NUCLEOTIDE SEQUENCE</scope>
    <source>
        <strain evidence="2">cv. Jingnong 6</strain>
    </source>
</reference>
<organism evidence="1 2">
    <name type="scientific">Phaseolus angularis</name>
    <name type="common">Azuki bean</name>
    <name type="synonym">Vigna angularis</name>
    <dbReference type="NCBI Taxonomy" id="3914"/>
    <lineage>
        <taxon>Eukaryota</taxon>
        <taxon>Viridiplantae</taxon>
        <taxon>Streptophyta</taxon>
        <taxon>Embryophyta</taxon>
        <taxon>Tracheophyta</taxon>
        <taxon>Spermatophyta</taxon>
        <taxon>Magnoliopsida</taxon>
        <taxon>eudicotyledons</taxon>
        <taxon>Gunneridae</taxon>
        <taxon>Pentapetalae</taxon>
        <taxon>rosids</taxon>
        <taxon>fabids</taxon>
        <taxon>Fabales</taxon>
        <taxon>Fabaceae</taxon>
        <taxon>Papilionoideae</taxon>
        <taxon>50 kb inversion clade</taxon>
        <taxon>NPAAA clade</taxon>
        <taxon>indigoferoid/millettioid clade</taxon>
        <taxon>Phaseoleae</taxon>
        <taxon>Vigna</taxon>
    </lineage>
</organism>
<accession>A0A0L9T6W0</accession>
<protein>
    <submittedName>
        <fullName evidence="1">Uncharacterized protein</fullName>
    </submittedName>
</protein>
<evidence type="ECO:0000313" key="1">
    <source>
        <dbReference type="EMBL" id="KOM26340.1"/>
    </source>
</evidence>
<dbReference type="AlphaFoldDB" id="A0A0L9T6W0"/>
<sequence length="181" mass="20248">MVNVARRYGEVHLFVVHGILEPEVVENDMEVQVDYLCEGPLENEDNSHINGAPQVDKQDKLKDEVGAYVSENESEGESWIDSKLESLNGSEGTTDKEEKAVDYATRYIEGLVDVHVNVEYGVQNIVEGSVKVGMGLSEHSIEEDNGNIVLNRKDKGLLIIIDTYKTWLLVKTIIVTQQGMR</sequence>
<gene>
    <name evidence="1" type="ORF">LR48_Vigan252s005200</name>
</gene>
<dbReference type="EMBL" id="KQ258313">
    <property type="protein sequence ID" value="KOM26340.1"/>
    <property type="molecule type" value="Genomic_DNA"/>
</dbReference>
<dbReference type="Gramene" id="KOM26340">
    <property type="protein sequence ID" value="KOM26340"/>
    <property type="gene ID" value="LR48_Vigan252s005200"/>
</dbReference>
<dbReference type="Proteomes" id="UP000053144">
    <property type="component" value="Unassembled WGS sequence"/>
</dbReference>
<name>A0A0L9T6W0_PHAAN</name>